<dbReference type="Gene3D" id="3.30.890.10">
    <property type="entry name" value="Methyl-cpg-binding Protein 2, Chain A"/>
    <property type="match status" value="1"/>
</dbReference>
<evidence type="ECO:0000313" key="4">
    <source>
        <dbReference type="Proteomes" id="UP001054837"/>
    </source>
</evidence>
<dbReference type="Proteomes" id="UP001054837">
    <property type="component" value="Unassembled WGS sequence"/>
</dbReference>
<dbReference type="InterPro" id="IPR001739">
    <property type="entry name" value="Methyl_CpG_DNA-bd"/>
</dbReference>
<dbReference type="Pfam" id="PF01429">
    <property type="entry name" value="MBD"/>
    <property type="match status" value="1"/>
</dbReference>
<accession>A0AAV4Q143</accession>
<keyword evidence="4" id="KW-1185">Reference proteome</keyword>
<feature type="compositionally biased region" description="Basic and acidic residues" evidence="1">
    <location>
        <begin position="252"/>
        <end position="277"/>
    </location>
</feature>
<evidence type="ECO:0000256" key="1">
    <source>
        <dbReference type="SAM" id="MobiDB-lite"/>
    </source>
</evidence>
<dbReference type="AlphaFoldDB" id="A0AAV4Q143"/>
<feature type="compositionally biased region" description="Polar residues" evidence="1">
    <location>
        <begin position="100"/>
        <end position="109"/>
    </location>
</feature>
<dbReference type="EMBL" id="BPLQ01003768">
    <property type="protein sequence ID" value="GIY03037.1"/>
    <property type="molecule type" value="Genomic_DNA"/>
</dbReference>
<dbReference type="CDD" id="cd00122">
    <property type="entry name" value="MBD"/>
    <property type="match status" value="1"/>
</dbReference>
<feature type="domain" description="MBD" evidence="2">
    <location>
        <begin position="139"/>
        <end position="210"/>
    </location>
</feature>
<dbReference type="SMART" id="SM00391">
    <property type="entry name" value="MBD"/>
    <property type="match status" value="1"/>
</dbReference>
<sequence length="480" mass="54688">MTKKPAQISNLVSNLKTKFPALLEISLGLNDQVKLKSALSENILEHFADCIFLKLIRLITCEHQFNMTSINKKRKLETQNQDSGQTDLTLQEDNIPETAGNGQSISSSAKFKKSTAGRSVKADQTDDGLSAGGKNSNDSKDQDDEVLVLSNGWKRQCVIRKSGKTAGLLDVYFYSPDGMKFRSRPEVVKYIKMKKLNLNIQEFDFSKKKIKDLSKDVNKKDKGKEKKAMLSKKYDFKRNLCKKKPSSRRGKGNKDECEVRSEDKEKAMFEKKPEEYSSNKSKVVKIDSKKTTEDIEVEEESLGNNKEKAVFEKKPKEYSSNKSKVVKIDSKKTKEDIEVEEESLGNNPTDDSKENGSEKTYPNRKGQDRHECELKSANEKEGYEEMAEDASNDSESGTGNTKDKGIQFHVDCEDKCIQVDLEEFREVNEDVKTKDERNESKSSPQNLSSVIQPVEEEENDENVPEEKFQLMAIIKRRYRK</sequence>
<reference evidence="3 4" key="1">
    <citation type="submission" date="2021-06" db="EMBL/GenBank/DDBJ databases">
        <title>Caerostris darwini draft genome.</title>
        <authorList>
            <person name="Kono N."/>
            <person name="Arakawa K."/>
        </authorList>
    </citation>
    <scope>NUCLEOTIDE SEQUENCE [LARGE SCALE GENOMIC DNA]</scope>
</reference>
<feature type="region of interest" description="Disordered" evidence="1">
    <location>
        <begin position="75"/>
        <end position="143"/>
    </location>
</feature>
<feature type="compositionally biased region" description="Basic and acidic residues" evidence="1">
    <location>
        <begin position="326"/>
        <end position="336"/>
    </location>
</feature>
<dbReference type="GO" id="GO:0003677">
    <property type="term" value="F:DNA binding"/>
    <property type="evidence" value="ECO:0007669"/>
    <property type="project" value="InterPro"/>
</dbReference>
<feature type="compositionally biased region" description="Acidic residues" evidence="1">
    <location>
        <begin position="454"/>
        <end position="463"/>
    </location>
</feature>
<feature type="compositionally biased region" description="Basic and acidic residues" evidence="1">
    <location>
        <begin position="284"/>
        <end position="293"/>
    </location>
</feature>
<evidence type="ECO:0000259" key="2">
    <source>
        <dbReference type="PROSITE" id="PS50982"/>
    </source>
</evidence>
<feature type="compositionally biased region" description="Basic residues" evidence="1">
    <location>
        <begin position="241"/>
        <end position="251"/>
    </location>
</feature>
<dbReference type="InterPro" id="IPR016177">
    <property type="entry name" value="DNA-bd_dom_sf"/>
</dbReference>
<feature type="region of interest" description="Disordered" evidence="1">
    <location>
        <begin position="241"/>
        <end position="405"/>
    </location>
</feature>
<name>A0AAV4Q143_9ARAC</name>
<feature type="compositionally biased region" description="Basic and acidic residues" evidence="1">
    <location>
        <begin position="365"/>
        <end position="383"/>
    </location>
</feature>
<organism evidence="3 4">
    <name type="scientific">Caerostris darwini</name>
    <dbReference type="NCBI Taxonomy" id="1538125"/>
    <lineage>
        <taxon>Eukaryota</taxon>
        <taxon>Metazoa</taxon>
        <taxon>Ecdysozoa</taxon>
        <taxon>Arthropoda</taxon>
        <taxon>Chelicerata</taxon>
        <taxon>Arachnida</taxon>
        <taxon>Araneae</taxon>
        <taxon>Araneomorphae</taxon>
        <taxon>Entelegynae</taxon>
        <taxon>Araneoidea</taxon>
        <taxon>Araneidae</taxon>
        <taxon>Caerostris</taxon>
    </lineage>
</organism>
<dbReference type="SUPFAM" id="SSF54171">
    <property type="entry name" value="DNA-binding domain"/>
    <property type="match status" value="1"/>
</dbReference>
<proteinExistence type="predicted"/>
<feature type="compositionally biased region" description="Basic and acidic residues" evidence="1">
    <location>
        <begin position="425"/>
        <end position="440"/>
    </location>
</feature>
<feature type="compositionally biased region" description="Polar residues" evidence="1">
    <location>
        <begin position="441"/>
        <end position="451"/>
    </location>
</feature>
<dbReference type="PROSITE" id="PS50982">
    <property type="entry name" value="MBD"/>
    <property type="match status" value="1"/>
</dbReference>
<protein>
    <recommendedName>
        <fullName evidence="2">MBD domain-containing protein</fullName>
    </recommendedName>
</protein>
<comment type="caution">
    <text evidence="3">The sequence shown here is derived from an EMBL/GenBank/DDBJ whole genome shotgun (WGS) entry which is preliminary data.</text>
</comment>
<gene>
    <name evidence="3" type="ORF">CDAR_525212</name>
</gene>
<feature type="compositionally biased region" description="Basic and acidic residues" evidence="1">
    <location>
        <begin position="305"/>
        <end position="319"/>
    </location>
</feature>
<feature type="region of interest" description="Disordered" evidence="1">
    <location>
        <begin position="425"/>
        <end position="465"/>
    </location>
</feature>
<evidence type="ECO:0000313" key="3">
    <source>
        <dbReference type="EMBL" id="GIY03037.1"/>
    </source>
</evidence>
<feature type="compositionally biased region" description="Polar residues" evidence="1">
    <location>
        <begin position="78"/>
        <end position="92"/>
    </location>
</feature>